<dbReference type="UniPathway" id="UPA00060">
    <property type="reaction ID" value="UER00138"/>
</dbReference>
<keyword evidence="9" id="KW-1185">Reference proteome</keyword>
<dbReference type="RefSeq" id="WP_171703040.1">
    <property type="nucleotide sequence ID" value="NZ_JABFHI010000006.1"/>
</dbReference>
<dbReference type="SUPFAM" id="SSF53613">
    <property type="entry name" value="Ribokinase-like"/>
    <property type="match status" value="1"/>
</dbReference>
<dbReference type="GO" id="GO:0005829">
    <property type="term" value="C:cytosol"/>
    <property type="evidence" value="ECO:0007669"/>
    <property type="project" value="TreeGrafter"/>
</dbReference>
<evidence type="ECO:0000256" key="5">
    <source>
        <dbReference type="ARBA" id="ARBA00022777"/>
    </source>
</evidence>
<dbReference type="PANTHER" id="PTHR20858">
    <property type="entry name" value="PHOSPHOMETHYLPYRIMIDINE KINASE"/>
    <property type="match status" value="1"/>
</dbReference>
<dbReference type="InterPro" id="IPR029056">
    <property type="entry name" value="Ribokinase-like"/>
</dbReference>
<evidence type="ECO:0000256" key="2">
    <source>
        <dbReference type="ARBA" id="ARBA00012135"/>
    </source>
</evidence>
<gene>
    <name evidence="8" type="primary">thiD</name>
    <name evidence="8" type="ORF">HLB35_13925</name>
</gene>
<dbReference type="InterPro" id="IPR013749">
    <property type="entry name" value="PM/HMP-P_kinase-1"/>
</dbReference>
<evidence type="ECO:0000256" key="1">
    <source>
        <dbReference type="ARBA" id="ARBA00004948"/>
    </source>
</evidence>
<comment type="pathway">
    <text evidence="1">Cofactor biosynthesis; thiamine diphosphate biosynthesis.</text>
</comment>
<accession>A0A7Y3XBS5</accession>
<evidence type="ECO:0000256" key="6">
    <source>
        <dbReference type="ARBA" id="ARBA00022840"/>
    </source>
</evidence>
<reference evidence="8 9" key="1">
    <citation type="submission" date="2020-05" db="EMBL/GenBank/DDBJ databases">
        <authorList>
            <person name="Ruan W."/>
            <person name="Jeon C.O."/>
            <person name="Chun B.H."/>
        </authorList>
    </citation>
    <scope>NUCLEOTIDE SEQUENCE [LARGE SCALE GENOMIC DNA]</scope>
    <source>
        <strain evidence="8 9">TBZ9</strain>
    </source>
</reference>
<keyword evidence="6" id="KW-0067">ATP-binding</keyword>
<dbReference type="GO" id="GO:0005524">
    <property type="term" value="F:ATP binding"/>
    <property type="evidence" value="ECO:0007669"/>
    <property type="project" value="UniProtKB-KW"/>
</dbReference>
<reference evidence="8 9" key="2">
    <citation type="submission" date="2020-06" db="EMBL/GenBank/DDBJ databases">
        <title>Halomonas songnenensis sp. nov., a moderately halophilic bacterium isolated from saline and alkaline soils.</title>
        <authorList>
            <person name="Jiang J."/>
            <person name="Pan Y."/>
        </authorList>
    </citation>
    <scope>NUCLEOTIDE SEQUENCE [LARGE SCALE GENOMIC DNA]</scope>
    <source>
        <strain evidence="8 9">TBZ9</strain>
    </source>
</reference>
<dbReference type="Proteomes" id="UP000588806">
    <property type="component" value="Unassembled WGS sequence"/>
</dbReference>
<keyword evidence="5 8" id="KW-0418">Kinase</keyword>
<comment type="caution">
    <text evidence="8">The sequence shown here is derived from an EMBL/GenBank/DDBJ whole genome shotgun (WGS) entry which is preliminary data.</text>
</comment>
<dbReference type="PANTHER" id="PTHR20858:SF17">
    <property type="entry name" value="HYDROXYMETHYLPYRIMIDINE_PHOSPHOMETHYLPYRIMIDINE KINASE THI20-RELATED"/>
    <property type="match status" value="1"/>
</dbReference>
<dbReference type="GO" id="GO:0009228">
    <property type="term" value="P:thiamine biosynthetic process"/>
    <property type="evidence" value="ECO:0007669"/>
    <property type="project" value="InterPro"/>
</dbReference>
<name>A0A7Y3XBS5_9GAMM</name>
<evidence type="ECO:0000313" key="8">
    <source>
        <dbReference type="EMBL" id="NOG32581.1"/>
    </source>
</evidence>
<dbReference type="NCBIfam" id="TIGR00097">
    <property type="entry name" value="HMP-P_kinase"/>
    <property type="match status" value="1"/>
</dbReference>
<keyword evidence="3 8" id="KW-0808">Transferase</keyword>
<evidence type="ECO:0000313" key="9">
    <source>
        <dbReference type="Proteomes" id="UP000588806"/>
    </source>
</evidence>
<sequence>MATQPASSGASSINNVLTIAGSDPSGGAGIQADLKTFSALGTYGTSVITALTAQNTQGVRGVFPVPASFIAEQLETLLDDVTLDAVKIGMVASREVAEVIADCIGRRRPRWVVLDPVMVAKSGDVLVDDAGIQAVRDILIPLADVITPNLPEAAVLLGSSTPTSNAEMETVMPALRRLGAPYVMLKGGHLQGADCSDLLATPQGTTWLPAPRLATDNLHGTGCSLSSAITACLARQPSEAPVEDAIRAAKQWLHAALEASTRLNVGKGRGPVHHFHEWW</sequence>
<proteinExistence type="predicted"/>
<dbReference type="GO" id="GO:0009229">
    <property type="term" value="P:thiamine diphosphate biosynthetic process"/>
    <property type="evidence" value="ECO:0007669"/>
    <property type="project" value="UniProtKB-UniPathway"/>
</dbReference>
<dbReference type="Pfam" id="PF08543">
    <property type="entry name" value="Phos_pyr_kin"/>
    <property type="match status" value="1"/>
</dbReference>
<dbReference type="EC" id="2.7.1.49" evidence="2"/>
<evidence type="ECO:0000259" key="7">
    <source>
        <dbReference type="Pfam" id="PF08543"/>
    </source>
</evidence>
<dbReference type="GO" id="GO:0008902">
    <property type="term" value="F:hydroxymethylpyrimidine kinase activity"/>
    <property type="evidence" value="ECO:0007669"/>
    <property type="project" value="UniProtKB-EC"/>
</dbReference>
<dbReference type="CDD" id="cd01169">
    <property type="entry name" value="HMPP_kinase"/>
    <property type="match status" value="1"/>
</dbReference>
<dbReference type="AlphaFoldDB" id="A0A7Y3XBS5"/>
<dbReference type="FunFam" id="3.40.1190.20:FF:000003">
    <property type="entry name" value="Phosphomethylpyrimidine kinase ThiD"/>
    <property type="match status" value="1"/>
</dbReference>
<dbReference type="InterPro" id="IPR004399">
    <property type="entry name" value="HMP/HMP-P_kinase_dom"/>
</dbReference>
<protein>
    <recommendedName>
        <fullName evidence="2">hydroxymethylpyrimidine kinase</fullName>
        <ecNumber evidence="2">2.7.1.49</ecNumber>
    </recommendedName>
</protein>
<feature type="domain" description="Pyridoxamine kinase/Phosphomethylpyrimidine kinase" evidence="7">
    <location>
        <begin position="23"/>
        <end position="273"/>
    </location>
</feature>
<evidence type="ECO:0000256" key="3">
    <source>
        <dbReference type="ARBA" id="ARBA00022679"/>
    </source>
</evidence>
<organism evidence="8 9">
    <name type="scientific">Vreelandella azerica</name>
    <dbReference type="NCBI Taxonomy" id="2732867"/>
    <lineage>
        <taxon>Bacteria</taxon>
        <taxon>Pseudomonadati</taxon>
        <taxon>Pseudomonadota</taxon>
        <taxon>Gammaproteobacteria</taxon>
        <taxon>Oceanospirillales</taxon>
        <taxon>Halomonadaceae</taxon>
        <taxon>Vreelandella</taxon>
    </lineage>
</organism>
<dbReference type="GO" id="GO:0008972">
    <property type="term" value="F:phosphomethylpyrimidine kinase activity"/>
    <property type="evidence" value="ECO:0007669"/>
    <property type="project" value="InterPro"/>
</dbReference>
<dbReference type="Gene3D" id="3.40.1190.20">
    <property type="match status" value="1"/>
</dbReference>
<evidence type="ECO:0000256" key="4">
    <source>
        <dbReference type="ARBA" id="ARBA00022741"/>
    </source>
</evidence>
<dbReference type="EMBL" id="JABFHI010000006">
    <property type="protein sequence ID" value="NOG32581.1"/>
    <property type="molecule type" value="Genomic_DNA"/>
</dbReference>
<keyword evidence="4" id="KW-0547">Nucleotide-binding</keyword>